<evidence type="ECO:0000313" key="1">
    <source>
        <dbReference type="EMBL" id="JAH31994.1"/>
    </source>
</evidence>
<proteinExistence type="predicted"/>
<sequence>MKVKTAGYKKSAILIWVSGRLFHKPCRATRHQASVIVVLA</sequence>
<dbReference type="EMBL" id="GBXM01076583">
    <property type="protein sequence ID" value="JAH31994.1"/>
    <property type="molecule type" value="Transcribed_RNA"/>
</dbReference>
<organism evidence="1">
    <name type="scientific">Anguilla anguilla</name>
    <name type="common">European freshwater eel</name>
    <name type="synonym">Muraena anguilla</name>
    <dbReference type="NCBI Taxonomy" id="7936"/>
    <lineage>
        <taxon>Eukaryota</taxon>
        <taxon>Metazoa</taxon>
        <taxon>Chordata</taxon>
        <taxon>Craniata</taxon>
        <taxon>Vertebrata</taxon>
        <taxon>Euteleostomi</taxon>
        <taxon>Actinopterygii</taxon>
        <taxon>Neopterygii</taxon>
        <taxon>Teleostei</taxon>
        <taxon>Anguilliformes</taxon>
        <taxon>Anguillidae</taxon>
        <taxon>Anguilla</taxon>
    </lineage>
</organism>
<reference evidence="1" key="2">
    <citation type="journal article" date="2015" name="Fish Shellfish Immunol.">
        <title>Early steps in the European eel (Anguilla anguilla)-Vibrio vulnificus interaction in the gills: Role of the RtxA13 toxin.</title>
        <authorList>
            <person name="Callol A."/>
            <person name="Pajuelo D."/>
            <person name="Ebbesson L."/>
            <person name="Teles M."/>
            <person name="MacKenzie S."/>
            <person name="Amaro C."/>
        </authorList>
    </citation>
    <scope>NUCLEOTIDE SEQUENCE</scope>
</reference>
<reference evidence="1" key="1">
    <citation type="submission" date="2014-11" db="EMBL/GenBank/DDBJ databases">
        <authorList>
            <person name="Amaro Gonzalez C."/>
        </authorList>
    </citation>
    <scope>NUCLEOTIDE SEQUENCE</scope>
</reference>
<name>A0A0E9RS86_ANGAN</name>
<dbReference type="AlphaFoldDB" id="A0A0E9RS86"/>
<accession>A0A0E9RS86</accession>
<protein>
    <submittedName>
        <fullName evidence="1">Uncharacterized protein</fullName>
    </submittedName>
</protein>